<dbReference type="EMBL" id="VCYH01000006">
    <property type="protein sequence ID" value="MDN7025251.1"/>
    <property type="molecule type" value="Genomic_DNA"/>
</dbReference>
<dbReference type="RefSeq" id="WP_301664397.1">
    <property type="nucleotide sequence ID" value="NZ_VCYH01000006.1"/>
</dbReference>
<accession>A0ABT8MBE4</accession>
<dbReference type="InterPro" id="IPR029039">
    <property type="entry name" value="Flavoprotein-like_sf"/>
</dbReference>
<gene>
    <name evidence="2" type="ORF">FGU65_10170</name>
</gene>
<dbReference type="Gene3D" id="3.40.50.360">
    <property type="match status" value="1"/>
</dbReference>
<dbReference type="SUPFAM" id="SSF52218">
    <property type="entry name" value="Flavoproteins"/>
    <property type="match status" value="1"/>
</dbReference>
<keyword evidence="3" id="KW-1185">Reference proteome</keyword>
<evidence type="ECO:0000259" key="1">
    <source>
        <dbReference type="PROSITE" id="PS50902"/>
    </source>
</evidence>
<reference evidence="2" key="1">
    <citation type="submission" date="2019-05" db="EMBL/GenBank/DDBJ databases">
        <title>Methanoculleus sp. FWC-SCC1, a methanogenic archaeon isolated from deep marine cold seep.</title>
        <authorList>
            <person name="Chen Y.-W."/>
            <person name="Chen S.-C."/>
            <person name="Teng N.-H."/>
            <person name="Lai M.-C."/>
        </authorList>
    </citation>
    <scope>NUCLEOTIDE SEQUENCE</scope>
    <source>
        <strain evidence="2">FWC-SCC1</strain>
    </source>
</reference>
<dbReference type="PANTHER" id="PTHR38030">
    <property type="entry name" value="PROTOPORPHYRINOGEN IX DEHYDROGENASE [MENAQUINONE]"/>
    <property type="match status" value="1"/>
</dbReference>
<proteinExistence type="predicted"/>
<name>A0ABT8MBE4_9EURY</name>
<dbReference type="InterPro" id="IPR026816">
    <property type="entry name" value="Flavodoxin_dom"/>
</dbReference>
<organism evidence="2 3">
    <name type="scientific">Methanoculleus frigidifontis</name>
    <dbReference type="NCBI Taxonomy" id="2584085"/>
    <lineage>
        <taxon>Archaea</taxon>
        <taxon>Methanobacteriati</taxon>
        <taxon>Methanobacteriota</taxon>
        <taxon>Stenosarchaea group</taxon>
        <taxon>Methanomicrobia</taxon>
        <taxon>Methanomicrobiales</taxon>
        <taxon>Methanomicrobiaceae</taxon>
        <taxon>Methanoculleus</taxon>
    </lineage>
</organism>
<sequence length="179" mass="19368">MKTLVVYTSVHHGNTKKVAEVMAGELEADMVRASDADPAAVGGYDLIGFGSGIYHNRHHQNLLRFVDRLLPVGRDLQETIASMGVDLPFADQLRPVGGKLAFIFSTSGRGMVKDHAVLRDLLAMKGFRIIGEFACKGWDTYTVREVVGGINQGKPDAGDLARAAGFARDIVKTWQKAAA</sequence>
<dbReference type="Pfam" id="PF12724">
    <property type="entry name" value="Flavodoxin_5"/>
    <property type="match status" value="1"/>
</dbReference>
<dbReference type="PANTHER" id="PTHR38030:SF2">
    <property type="entry name" value="PROTOPORPHYRINOGEN IX DEHYDROGENASE [QUINONE]"/>
    <property type="match status" value="1"/>
</dbReference>
<dbReference type="PROSITE" id="PS50902">
    <property type="entry name" value="FLAVODOXIN_LIKE"/>
    <property type="match status" value="1"/>
</dbReference>
<protein>
    <submittedName>
        <fullName evidence="2">Flavodoxin</fullName>
    </submittedName>
</protein>
<comment type="caution">
    <text evidence="2">The sequence shown here is derived from an EMBL/GenBank/DDBJ whole genome shotgun (WGS) entry which is preliminary data.</text>
</comment>
<dbReference type="InterPro" id="IPR052200">
    <property type="entry name" value="Protoporphyrinogen_IX_DH"/>
</dbReference>
<dbReference type="InterPro" id="IPR008254">
    <property type="entry name" value="Flavodoxin/NO_synth"/>
</dbReference>
<evidence type="ECO:0000313" key="2">
    <source>
        <dbReference type="EMBL" id="MDN7025251.1"/>
    </source>
</evidence>
<evidence type="ECO:0000313" key="3">
    <source>
        <dbReference type="Proteomes" id="UP001168338"/>
    </source>
</evidence>
<feature type="domain" description="Flavodoxin-like" evidence="1">
    <location>
        <begin position="4"/>
        <end position="171"/>
    </location>
</feature>
<dbReference type="Proteomes" id="UP001168338">
    <property type="component" value="Unassembled WGS sequence"/>
</dbReference>